<dbReference type="Pfam" id="PF13087">
    <property type="entry name" value="AAA_12"/>
    <property type="match status" value="1"/>
</dbReference>
<evidence type="ECO:0000313" key="9">
    <source>
        <dbReference type="Proteomes" id="UP001157161"/>
    </source>
</evidence>
<feature type="domain" description="DNA2/NAM7 helicase-like C-terminal" evidence="6">
    <location>
        <begin position="1042"/>
        <end position="1218"/>
    </location>
</feature>
<feature type="domain" description="YprB ribonuclease H-like" evidence="7">
    <location>
        <begin position="317"/>
        <end position="508"/>
    </location>
</feature>
<reference evidence="8" key="1">
    <citation type="journal article" date="2014" name="Int. J. Syst. Evol. Microbiol.">
        <title>Complete genome sequence of Corynebacterium casei LMG S-19264T (=DSM 44701T), isolated from a smear-ripened cheese.</title>
        <authorList>
            <consortium name="US DOE Joint Genome Institute (JGI-PGF)"/>
            <person name="Walter F."/>
            <person name="Albersmeier A."/>
            <person name="Kalinowski J."/>
            <person name="Ruckert C."/>
        </authorList>
    </citation>
    <scope>NUCLEOTIDE SEQUENCE</scope>
    <source>
        <strain evidence="8">NBRC 112290</strain>
    </source>
</reference>
<keyword evidence="3" id="KW-0347">Helicase</keyword>
<evidence type="ECO:0000313" key="8">
    <source>
        <dbReference type="EMBL" id="GMA33356.1"/>
    </source>
</evidence>
<dbReference type="EMBL" id="BSUM01000001">
    <property type="protein sequence ID" value="GMA33356.1"/>
    <property type="molecule type" value="Genomic_DNA"/>
</dbReference>
<dbReference type="InterPro" id="IPR047187">
    <property type="entry name" value="SF1_C_Upf1"/>
</dbReference>
<dbReference type="GO" id="GO:0043139">
    <property type="term" value="F:5'-3' DNA helicase activity"/>
    <property type="evidence" value="ECO:0007669"/>
    <property type="project" value="TreeGrafter"/>
</dbReference>
<feature type="compositionally biased region" description="Low complexity" evidence="5">
    <location>
        <begin position="803"/>
        <end position="814"/>
    </location>
</feature>
<gene>
    <name evidence="8" type="ORF">GCM10025875_33480</name>
</gene>
<reference evidence="8" key="2">
    <citation type="submission" date="2023-02" db="EMBL/GenBank/DDBJ databases">
        <authorList>
            <person name="Sun Q."/>
            <person name="Mori K."/>
        </authorList>
    </citation>
    <scope>NUCLEOTIDE SEQUENCE</scope>
    <source>
        <strain evidence="8">NBRC 112290</strain>
    </source>
</reference>
<feature type="region of interest" description="Disordered" evidence="5">
    <location>
        <begin position="917"/>
        <end position="936"/>
    </location>
</feature>
<dbReference type="Pfam" id="PF13482">
    <property type="entry name" value="RNase_H_2"/>
    <property type="match status" value="1"/>
</dbReference>
<evidence type="ECO:0000256" key="5">
    <source>
        <dbReference type="SAM" id="MobiDB-lite"/>
    </source>
</evidence>
<keyword evidence="2" id="KW-0378">Hydrolase</keyword>
<dbReference type="InterPro" id="IPR038720">
    <property type="entry name" value="YprB_RNase_H-like_dom"/>
</dbReference>
<evidence type="ECO:0000256" key="4">
    <source>
        <dbReference type="ARBA" id="ARBA00022840"/>
    </source>
</evidence>
<dbReference type="CDD" id="cd17934">
    <property type="entry name" value="DEXXQc_Upf1-like"/>
    <property type="match status" value="1"/>
</dbReference>
<dbReference type="Gene3D" id="3.40.50.300">
    <property type="entry name" value="P-loop containing nucleotide triphosphate hydrolases"/>
    <property type="match status" value="2"/>
</dbReference>
<comment type="caution">
    <text evidence="8">The sequence shown here is derived from an EMBL/GenBank/DDBJ whole genome shotgun (WGS) entry which is preliminary data.</text>
</comment>
<dbReference type="Proteomes" id="UP001157161">
    <property type="component" value="Unassembled WGS sequence"/>
</dbReference>
<dbReference type="GO" id="GO:0016787">
    <property type="term" value="F:hydrolase activity"/>
    <property type="evidence" value="ECO:0007669"/>
    <property type="project" value="UniProtKB-KW"/>
</dbReference>
<protein>
    <submittedName>
        <fullName evidence="8">Uncharacterized protein</fullName>
    </submittedName>
</protein>
<accession>A0AA38CUG5</accession>
<dbReference type="AlphaFoldDB" id="A0AA38CUG5"/>
<dbReference type="SUPFAM" id="SSF52540">
    <property type="entry name" value="P-loop containing nucleoside triphosphate hydrolases"/>
    <property type="match status" value="1"/>
</dbReference>
<dbReference type="CDD" id="cd18808">
    <property type="entry name" value="SF1_C_Upf1"/>
    <property type="match status" value="1"/>
</dbReference>
<evidence type="ECO:0000256" key="2">
    <source>
        <dbReference type="ARBA" id="ARBA00022801"/>
    </source>
</evidence>
<keyword evidence="1" id="KW-0547">Nucleotide-binding</keyword>
<proteinExistence type="predicted"/>
<dbReference type="InterPro" id="IPR027417">
    <property type="entry name" value="P-loop_NTPase"/>
</dbReference>
<dbReference type="InterPro" id="IPR041679">
    <property type="entry name" value="DNA2/NAM7-like_C"/>
</dbReference>
<dbReference type="GO" id="GO:0005524">
    <property type="term" value="F:ATP binding"/>
    <property type="evidence" value="ECO:0007669"/>
    <property type="project" value="UniProtKB-KW"/>
</dbReference>
<feature type="region of interest" description="Disordered" evidence="5">
    <location>
        <begin position="797"/>
        <end position="842"/>
    </location>
</feature>
<keyword evidence="4" id="KW-0067">ATP-binding</keyword>
<sequence length="1264" mass="133401">MGARGRSGVAEITDEGGTGPEAFRAGLVPAREATSAAIASAADVVFQATFFDGRFYGRADFLLKERGGDPADGPVYAVVDTKLTNKVRATALLQMAAYADQLLAAGVAVADRVTVHHGNGERSDQPLADLLAVYRGERRLVEALLDAHLASGAAADWEDWRDPSGVPALLAALPPDLAPARRACGRCDHCANEVARTRDVQLVHGIRAVQRTRLYGEGVRSLTDLAALAHPVPRMNPVIQERLTRQARLQVGQLDRIDRAEAAGFAVGPGMLLTEPDGAAPAGDRAEVAAAIGDVVAVEVVGAALLRSLPPPSTGDIYFDFEGDPMWSTSGGMEGGLEYLFGLVEESDDEPYVAFWAHDRAQEKAALVDFLDYVRRRRARYPDMHIYHYANYERAALERLAERHGAGLEAVLTLVREGVLVDLFPVVRGGVAVSQASYSIKKLEPLYMGGELRDTSGVTTGGDSVAQYAAGVAAGAAGDAATFDAVMADIADYNRYDCVSTRRLVQWLRSLAHGRHAGGDGVDVEVLPPIAPVAPVAPVLDGGGDGAARDTFAPTPVQRLVGLLRDVAGPAPRADADTDALALLAAALDYHRREDAPVWRAHFERLTHPIDWWADTRDVLVVDDTPVGCEVLEDWSGGGRSRRRVLRLEGLLGAGSTPAGMRDGFAVYPLSESDGLRRDPGAAWATTSLTMLDVAVSRDGTRASWTVRESAPADFAELGAGAAGAVPSAVVPGPPIRTTSIHLALVELAARVIGTDLATLERLGDDAPPPVRAEVLYRLRGLRLPALEILRRTLPRLRQPNSADGPDGPDGAAPDDVHRCIHLGPLPDLDDGSTGDPLPPVVGGDHVAAVTAATAALEHSVLGVQGPPGTGKTYVGARVIARLVSELGWRVGVVAQSHAVVEHLLDEIVGAGLPGSRVGKTRRDAPAEGAEPPPWTELRKDDHAEFLAEHAAGGCVIGGTVWDMTNRKRIGEGQLDLLVVDEAGQFALANTVAAATAAQRVLLLGDPQQLPQVTQGSHDEPVDTSALAWIAGGAATVPAERGYFLERTWRMHPALCAAVSDLSYDGRLQPNAEVTGRRHLEGVAPGLHRVLEPHRGNSSASPEEAAAVVRLVRSLLGRPWRSGDAGAAATSPLATSEILVVAAYNAQVNLVRAELDAVGLTEVRVGTVDKFQGQEAAVAIVTLAASSSRDAPRGADFLINRNRLNVAISRAQWAAYVVHAPGLDDALPHGGQALADLGAFRRLTAAAASPTLRESFTDPPRELS</sequence>
<evidence type="ECO:0000256" key="3">
    <source>
        <dbReference type="ARBA" id="ARBA00022806"/>
    </source>
</evidence>
<evidence type="ECO:0000256" key="1">
    <source>
        <dbReference type="ARBA" id="ARBA00022741"/>
    </source>
</evidence>
<keyword evidence="9" id="KW-1185">Reference proteome</keyword>
<dbReference type="RefSeq" id="WP_284252125.1">
    <property type="nucleotide sequence ID" value="NZ_BSUM01000001.1"/>
</dbReference>
<organism evidence="8 9">
    <name type="scientific">Litorihabitans aurantiacus</name>
    <dbReference type="NCBI Taxonomy" id="1930061"/>
    <lineage>
        <taxon>Bacteria</taxon>
        <taxon>Bacillati</taxon>
        <taxon>Actinomycetota</taxon>
        <taxon>Actinomycetes</taxon>
        <taxon>Micrococcales</taxon>
        <taxon>Beutenbergiaceae</taxon>
        <taxon>Litorihabitans</taxon>
    </lineage>
</organism>
<dbReference type="PANTHER" id="PTHR43788:SF8">
    <property type="entry name" value="DNA-BINDING PROTEIN SMUBP-2"/>
    <property type="match status" value="1"/>
</dbReference>
<evidence type="ECO:0000259" key="7">
    <source>
        <dbReference type="Pfam" id="PF13482"/>
    </source>
</evidence>
<dbReference type="InterPro" id="IPR050534">
    <property type="entry name" value="Coronavir_polyprotein_1ab"/>
</dbReference>
<name>A0AA38CUG5_9MICO</name>
<dbReference type="PANTHER" id="PTHR43788">
    <property type="entry name" value="DNA2/NAM7 HELICASE FAMILY MEMBER"/>
    <property type="match status" value="1"/>
</dbReference>
<evidence type="ECO:0000259" key="6">
    <source>
        <dbReference type="Pfam" id="PF13087"/>
    </source>
</evidence>
<dbReference type="Pfam" id="PF13604">
    <property type="entry name" value="AAA_30"/>
    <property type="match status" value="1"/>
</dbReference>